<comment type="similarity">
    <text evidence="7">Belongs to the NusA family.</text>
</comment>
<evidence type="ECO:0000313" key="12">
    <source>
        <dbReference type="Proteomes" id="UP000231530"/>
    </source>
</evidence>
<dbReference type="InterPro" id="IPR058582">
    <property type="entry name" value="KH_NusA_2nd"/>
</dbReference>
<reference evidence="12" key="1">
    <citation type="submission" date="2017-09" db="EMBL/GenBank/DDBJ databases">
        <title>Depth-based differentiation of microbial function through sediment-hosted aquifers and enrichment of novel symbionts in the deep terrestrial subsurface.</title>
        <authorList>
            <person name="Probst A.J."/>
            <person name="Ladd B."/>
            <person name="Jarett J.K."/>
            <person name="Geller-Mcgrath D.E."/>
            <person name="Sieber C.M.K."/>
            <person name="Emerson J.B."/>
            <person name="Anantharaman K."/>
            <person name="Thomas B.C."/>
            <person name="Malmstrom R."/>
            <person name="Stieglmeier M."/>
            <person name="Klingl A."/>
            <person name="Woyke T."/>
            <person name="Ryan C.M."/>
            <person name="Banfield J.F."/>
        </authorList>
    </citation>
    <scope>NUCLEOTIDE SEQUENCE [LARGE SCALE GENOMIC DNA]</scope>
</reference>
<keyword evidence="2 7" id="KW-0963">Cytoplasm</keyword>
<organism evidence="11 12">
    <name type="scientific">Candidatus Magasanikbacteria bacterium CG10_big_fil_rev_8_21_14_0_10_42_10</name>
    <dbReference type="NCBI Taxonomy" id="1974649"/>
    <lineage>
        <taxon>Bacteria</taxon>
        <taxon>Candidatus Magasanikiibacteriota</taxon>
    </lineage>
</organism>
<dbReference type="InterPro" id="IPR025249">
    <property type="entry name" value="TF_NusA_KH_1st"/>
</dbReference>
<feature type="compositionally biased region" description="Basic and acidic residues" evidence="9">
    <location>
        <begin position="395"/>
        <end position="404"/>
    </location>
</feature>
<evidence type="ECO:0000256" key="5">
    <source>
        <dbReference type="ARBA" id="ARBA00023015"/>
    </source>
</evidence>
<evidence type="ECO:0000256" key="7">
    <source>
        <dbReference type="HAMAP-Rule" id="MF_00945"/>
    </source>
</evidence>
<accession>A0A2H0TUZ9</accession>
<dbReference type="InterPro" id="IPR030842">
    <property type="entry name" value="TF_NusA_bacterial"/>
</dbReference>
<evidence type="ECO:0000256" key="3">
    <source>
        <dbReference type="ARBA" id="ARBA00022814"/>
    </source>
</evidence>
<evidence type="ECO:0000256" key="6">
    <source>
        <dbReference type="ARBA" id="ARBA00023163"/>
    </source>
</evidence>
<dbReference type="PANTHER" id="PTHR22648">
    <property type="entry name" value="TRANSCRIPTION TERMINATION FACTOR NUSA"/>
    <property type="match status" value="1"/>
</dbReference>
<dbReference type="PANTHER" id="PTHR22648:SF0">
    <property type="entry name" value="TRANSCRIPTION TERMINATION_ANTITERMINATION PROTEIN NUSA"/>
    <property type="match status" value="1"/>
</dbReference>
<dbReference type="InterPro" id="IPR013735">
    <property type="entry name" value="TF_NusA_N"/>
</dbReference>
<dbReference type="FunFam" id="3.30.300.20:FF:000005">
    <property type="entry name" value="Transcription termination/antitermination protein NusA"/>
    <property type="match status" value="1"/>
</dbReference>
<comment type="caution">
    <text evidence="11">The sequence shown here is derived from an EMBL/GenBank/DDBJ whole genome shotgun (WGS) entry which is preliminary data.</text>
</comment>
<comment type="function">
    <text evidence="7">Participates in both transcription termination and antitermination.</text>
</comment>
<dbReference type="NCBIfam" id="TIGR01953">
    <property type="entry name" value="NusA"/>
    <property type="match status" value="1"/>
</dbReference>
<dbReference type="Gene3D" id="3.30.300.20">
    <property type="match status" value="2"/>
</dbReference>
<dbReference type="SUPFAM" id="SSF54814">
    <property type="entry name" value="Prokaryotic type KH domain (KH-domain type II)"/>
    <property type="match status" value="2"/>
</dbReference>
<dbReference type="GO" id="GO:0003700">
    <property type="term" value="F:DNA-binding transcription factor activity"/>
    <property type="evidence" value="ECO:0007669"/>
    <property type="project" value="InterPro"/>
</dbReference>
<dbReference type="CDD" id="cd04455">
    <property type="entry name" value="S1_NusA"/>
    <property type="match status" value="1"/>
</dbReference>
<keyword evidence="4 7" id="KW-0694">RNA-binding</keyword>
<dbReference type="InterPro" id="IPR009019">
    <property type="entry name" value="KH_sf_prok-type"/>
</dbReference>
<dbReference type="PROSITE" id="PS50084">
    <property type="entry name" value="KH_TYPE_1"/>
    <property type="match status" value="1"/>
</dbReference>
<dbReference type="SUPFAM" id="SSF50249">
    <property type="entry name" value="Nucleic acid-binding proteins"/>
    <property type="match status" value="1"/>
</dbReference>
<evidence type="ECO:0000256" key="2">
    <source>
        <dbReference type="ARBA" id="ARBA00022490"/>
    </source>
</evidence>
<dbReference type="Pfam" id="PF13184">
    <property type="entry name" value="KH_NusA_1st"/>
    <property type="match status" value="1"/>
</dbReference>
<dbReference type="SMART" id="SM00322">
    <property type="entry name" value="KH"/>
    <property type="match status" value="2"/>
</dbReference>
<dbReference type="FunFam" id="3.30.300.20:FF:000002">
    <property type="entry name" value="Transcription termination/antitermination protein NusA"/>
    <property type="match status" value="1"/>
</dbReference>
<protein>
    <recommendedName>
        <fullName evidence="7">Transcription termination/antitermination protein NusA</fullName>
    </recommendedName>
</protein>
<dbReference type="Pfam" id="PF00575">
    <property type="entry name" value="S1"/>
    <property type="match status" value="1"/>
</dbReference>
<feature type="domain" description="S1 motif" evidence="10">
    <location>
        <begin position="173"/>
        <end position="238"/>
    </location>
</feature>
<sequence length="445" mass="50075">MSSEIVKAIQFLSDEKGLEYEEVLDALEIALAAAYRKDFGTKIGNYQVKFDAETGDMDIWDEKIVVEDIDEDVLEKAQEEMTELREKAREEHRELSEEEVAHLSQFNPKTDIMLKEALEHEKKAKIGDVLKIEQTVPGDFGRMAAMTAKQVIIQKIREAERDNVFEDFKEQVGQIVQGTVHKRDRGGNILVDLGKITGFLRPEEQVRREQYRPGIRLPFYIISIDMSPRGPQIELSRKSTKMVQSVFEQEIPEIDEGSVEIKGIARDPGSRSKVAVFTTDDSIDPIGACIGQRGSRITTIIDELGGEKIDVIMWSDDPVDFIKQALSPAKVGHVELNEQTKEAVVSVGEDQFSLAIGRGGQNVRLAAELTGWKITVAEEGNADTVVSSEDDEEIIKEKLESEKEEKEDEPSFEDEKAVEEKEEAAEESDTTEDVEEEPTKEQEEV</sequence>
<keyword evidence="5 7" id="KW-0805">Transcription regulation</keyword>
<feature type="compositionally biased region" description="Acidic residues" evidence="9">
    <location>
        <begin position="420"/>
        <end position="436"/>
    </location>
</feature>
<dbReference type="HAMAP" id="MF_00945_B">
    <property type="entry name" value="NusA_B"/>
    <property type="match status" value="1"/>
</dbReference>
<dbReference type="GO" id="GO:0003723">
    <property type="term" value="F:RNA binding"/>
    <property type="evidence" value="ECO:0007669"/>
    <property type="project" value="UniProtKB-UniRule"/>
</dbReference>
<proteinExistence type="inferred from homology"/>
<evidence type="ECO:0000313" key="11">
    <source>
        <dbReference type="EMBL" id="PIR75988.1"/>
    </source>
</evidence>
<dbReference type="PROSITE" id="PS50126">
    <property type="entry name" value="S1"/>
    <property type="match status" value="1"/>
</dbReference>
<dbReference type="InterPro" id="IPR015946">
    <property type="entry name" value="KH_dom-like_a/b"/>
</dbReference>
<keyword evidence="6 7" id="KW-0804">Transcription</keyword>
<evidence type="ECO:0000256" key="8">
    <source>
        <dbReference type="SAM" id="Coils"/>
    </source>
</evidence>
<comment type="subunit">
    <text evidence="7">Monomer. Binds directly to the core enzyme of the DNA-dependent RNA polymerase and to nascent RNA.</text>
</comment>
<keyword evidence="8" id="KW-0175">Coiled coil</keyword>
<feature type="coiled-coil region" evidence="8">
    <location>
        <begin position="67"/>
        <end position="101"/>
    </location>
</feature>
<feature type="region of interest" description="Disordered" evidence="9">
    <location>
        <begin position="382"/>
        <end position="445"/>
    </location>
</feature>
<dbReference type="InterPro" id="IPR004087">
    <property type="entry name" value="KH_dom"/>
</dbReference>
<dbReference type="Gene3D" id="3.30.1480.10">
    <property type="entry name" value="NusA, N-terminal domain"/>
    <property type="match status" value="1"/>
</dbReference>
<dbReference type="AlphaFoldDB" id="A0A2H0TUZ9"/>
<dbReference type="SUPFAM" id="SSF69705">
    <property type="entry name" value="Transcription factor NusA, N-terminal domain"/>
    <property type="match status" value="1"/>
</dbReference>
<dbReference type="InterPro" id="IPR003029">
    <property type="entry name" value="S1_domain"/>
</dbReference>
<dbReference type="Pfam" id="PF26594">
    <property type="entry name" value="KH_NusA_2nd"/>
    <property type="match status" value="1"/>
</dbReference>
<gene>
    <name evidence="7 11" type="primary">nusA</name>
    <name evidence="11" type="ORF">COU32_04430</name>
</gene>
<dbReference type="SMART" id="SM00316">
    <property type="entry name" value="S1"/>
    <property type="match status" value="1"/>
</dbReference>
<keyword evidence="3 7" id="KW-0889">Transcription antitermination</keyword>
<comment type="subcellular location">
    <subcellularLocation>
        <location evidence="7">Cytoplasm</location>
    </subcellularLocation>
</comment>
<dbReference type="EMBL" id="PFBY01000047">
    <property type="protein sequence ID" value="PIR75988.1"/>
    <property type="molecule type" value="Genomic_DNA"/>
</dbReference>
<dbReference type="CDD" id="cd02134">
    <property type="entry name" value="KH-II_NusA_rpt1"/>
    <property type="match status" value="1"/>
</dbReference>
<evidence type="ECO:0000256" key="9">
    <source>
        <dbReference type="SAM" id="MobiDB-lite"/>
    </source>
</evidence>
<dbReference type="GO" id="GO:0006353">
    <property type="term" value="P:DNA-templated transcription termination"/>
    <property type="evidence" value="ECO:0007669"/>
    <property type="project" value="UniProtKB-UniRule"/>
</dbReference>
<dbReference type="GO" id="GO:0031564">
    <property type="term" value="P:transcription antitermination"/>
    <property type="evidence" value="ECO:0007669"/>
    <property type="project" value="UniProtKB-UniRule"/>
</dbReference>
<dbReference type="GO" id="GO:0005829">
    <property type="term" value="C:cytosol"/>
    <property type="evidence" value="ECO:0007669"/>
    <property type="project" value="TreeGrafter"/>
</dbReference>
<dbReference type="InterPro" id="IPR012340">
    <property type="entry name" value="NA-bd_OB-fold"/>
</dbReference>
<dbReference type="Gene3D" id="2.40.50.140">
    <property type="entry name" value="Nucleic acid-binding proteins"/>
    <property type="match status" value="1"/>
</dbReference>
<keyword evidence="1 7" id="KW-0806">Transcription termination</keyword>
<evidence type="ECO:0000256" key="4">
    <source>
        <dbReference type="ARBA" id="ARBA00022884"/>
    </source>
</evidence>
<evidence type="ECO:0000259" key="10">
    <source>
        <dbReference type="PROSITE" id="PS50126"/>
    </source>
</evidence>
<dbReference type="InterPro" id="IPR010213">
    <property type="entry name" value="TF_NusA"/>
</dbReference>
<evidence type="ECO:0000256" key="1">
    <source>
        <dbReference type="ARBA" id="ARBA00022472"/>
    </source>
</evidence>
<name>A0A2H0TUZ9_9BACT</name>
<dbReference type="CDD" id="cd22529">
    <property type="entry name" value="KH-II_NusA_rpt2"/>
    <property type="match status" value="1"/>
</dbReference>
<dbReference type="Proteomes" id="UP000231530">
    <property type="component" value="Unassembled WGS sequence"/>
</dbReference>
<dbReference type="InterPro" id="IPR036555">
    <property type="entry name" value="NusA_N_sf"/>
</dbReference>
<dbReference type="Pfam" id="PF08529">
    <property type="entry name" value="NusA_N"/>
    <property type="match status" value="1"/>
</dbReference>